<feature type="domain" description="Mycothiol-dependent maleylpyruvate isomerase metal-binding" evidence="1">
    <location>
        <begin position="13"/>
        <end position="96"/>
    </location>
</feature>
<dbReference type="Gene3D" id="1.20.120.450">
    <property type="entry name" value="dinb family like domain"/>
    <property type="match status" value="1"/>
</dbReference>
<dbReference type="Pfam" id="PF11716">
    <property type="entry name" value="MDMPI_N"/>
    <property type="match status" value="1"/>
</dbReference>
<dbReference type="Proteomes" id="UP001067235">
    <property type="component" value="Unassembled WGS sequence"/>
</dbReference>
<dbReference type="NCBIfam" id="TIGR03083">
    <property type="entry name" value="maleylpyruvate isomerase family mycothiol-dependent enzyme"/>
    <property type="match status" value="1"/>
</dbReference>
<evidence type="ECO:0000313" key="3">
    <source>
        <dbReference type="Proteomes" id="UP001067235"/>
    </source>
</evidence>
<keyword evidence="2" id="KW-0413">Isomerase</keyword>
<reference evidence="2" key="1">
    <citation type="submission" date="2022-12" db="EMBL/GenBank/DDBJ databases">
        <authorList>
            <person name="Krivoruchko A.V."/>
            <person name="Elkin A."/>
        </authorList>
    </citation>
    <scope>NUCLEOTIDE SEQUENCE</scope>
    <source>
        <strain evidence="2">IEGM 1388</strain>
    </source>
</reference>
<dbReference type="InterPro" id="IPR017517">
    <property type="entry name" value="Maleyloyr_isom"/>
</dbReference>
<name>A0ABT4N588_GORRU</name>
<gene>
    <name evidence="2" type="ORF">O4213_24075</name>
</gene>
<comment type="caution">
    <text evidence="2">The sequence shown here is derived from an EMBL/GenBank/DDBJ whole genome shotgun (WGS) entry which is preliminary data.</text>
</comment>
<dbReference type="InterPro" id="IPR034660">
    <property type="entry name" value="DinB/YfiT-like"/>
</dbReference>
<sequence length="212" mass="22944">MKATWSEVWPVVHAERATLVEDLSRISDDSWTTPSLCPGWTVHDVVAHLVDSARTTRLGFLRRMVVARFDFDRDNDSGIARAKCDNPGDTLEAMRAVVSSTRTPPANPATRLVEAFVHAEDIRRPLQINASYPTASVVTALEYQCRTTVSFGGGRERIEGLRLIATDADLATGPEKGEAVYGRAIDLLLVVSGRAVSEDALTGPGAALLASR</sequence>
<organism evidence="2 3">
    <name type="scientific">Gordonia rubripertincta</name>
    <name type="common">Rhodococcus corallinus</name>
    <dbReference type="NCBI Taxonomy" id="36822"/>
    <lineage>
        <taxon>Bacteria</taxon>
        <taxon>Bacillati</taxon>
        <taxon>Actinomycetota</taxon>
        <taxon>Actinomycetes</taxon>
        <taxon>Mycobacteriales</taxon>
        <taxon>Gordoniaceae</taxon>
        <taxon>Gordonia</taxon>
    </lineage>
</organism>
<dbReference type="RefSeq" id="WP_301573719.1">
    <property type="nucleotide sequence ID" value="NZ_JAPWIE010000008.1"/>
</dbReference>
<evidence type="ECO:0000259" key="1">
    <source>
        <dbReference type="Pfam" id="PF11716"/>
    </source>
</evidence>
<dbReference type="EMBL" id="JAPWIE010000008">
    <property type="protein sequence ID" value="MCZ4553087.1"/>
    <property type="molecule type" value="Genomic_DNA"/>
</dbReference>
<accession>A0ABT4N588</accession>
<dbReference type="InterPro" id="IPR024344">
    <property type="entry name" value="MDMPI_metal-binding"/>
</dbReference>
<proteinExistence type="predicted"/>
<keyword evidence="3" id="KW-1185">Reference proteome</keyword>
<dbReference type="GO" id="GO:0016853">
    <property type="term" value="F:isomerase activity"/>
    <property type="evidence" value="ECO:0007669"/>
    <property type="project" value="UniProtKB-KW"/>
</dbReference>
<dbReference type="SUPFAM" id="SSF109854">
    <property type="entry name" value="DinB/YfiT-like putative metalloenzymes"/>
    <property type="match status" value="1"/>
</dbReference>
<protein>
    <submittedName>
        <fullName evidence="2">Maleylpyruvate isomerase family mycothiol-dependent enzyme</fullName>
    </submittedName>
</protein>
<evidence type="ECO:0000313" key="2">
    <source>
        <dbReference type="EMBL" id="MCZ4553087.1"/>
    </source>
</evidence>